<dbReference type="EMBL" id="CP042433">
    <property type="protein sequence ID" value="QEC55777.1"/>
    <property type="molecule type" value="Genomic_DNA"/>
</dbReference>
<keyword evidence="2" id="KW-1185">Reference proteome</keyword>
<evidence type="ECO:0000313" key="1">
    <source>
        <dbReference type="EMBL" id="QEC55777.1"/>
    </source>
</evidence>
<dbReference type="AlphaFoldDB" id="A0A5B8UGL2"/>
<dbReference type="Proteomes" id="UP000321204">
    <property type="component" value="Chromosome"/>
</dbReference>
<accession>A0A5B8UGL2</accession>
<dbReference type="OrthoDB" id="9798438at2"/>
<organism evidence="1 2">
    <name type="scientific">Flavisolibacter ginsenosidimutans</name>
    <dbReference type="NCBI Taxonomy" id="661481"/>
    <lineage>
        <taxon>Bacteria</taxon>
        <taxon>Pseudomonadati</taxon>
        <taxon>Bacteroidota</taxon>
        <taxon>Chitinophagia</taxon>
        <taxon>Chitinophagales</taxon>
        <taxon>Chitinophagaceae</taxon>
        <taxon>Flavisolibacter</taxon>
    </lineage>
</organism>
<dbReference type="KEGG" id="fgg:FSB75_07685"/>
<proteinExistence type="predicted"/>
<dbReference type="RefSeq" id="WP_146785125.1">
    <property type="nucleotide sequence ID" value="NZ_BAABIO010000001.1"/>
</dbReference>
<sequence>MFRFLHLTGFLLLLTNALCCCQKEPNQPVVTKPLFDSIPAAVPVQPIINEASGIADSKANAGFLWVEDDSGNPTQLYLLGHDGKVKKTVFLKGITNRDWEDMTLCGNDIYVGEIGDNNAAYPDYAFYKFPEPSMNVDTVQSIETIRFRYPDGSHDAEAFFVEPSTKNIYIITKRDNPSRIYKLTAPLSTSSMNAAEFVGLLPYNGVVSAALSADEKEIIVKTYPGLYYYSVAAGEKKEAALQKSYINLPYTFEPQGEAVCFSAANNGYFTLSELGFGSTQKLYFYKRN</sequence>
<protein>
    <recommendedName>
        <fullName evidence="3">PE-PGRS family protein</fullName>
    </recommendedName>
</protein>
<name>A0A5B8UGL2_9BACT</name>
<evidence type="ECO:0000313" key="2">
    <source>
        <dbReference type="Proteomes" id="UP000321204"/>
    </source>
</evidence>
<evidence type="ECO:0008006" key="3">
    <source>
        <dbReference type="Google" id="ProtNLM"/>
    </source>
</evidence>
<reference evidence="1 2" key="1">
    <citation type="journal article" date="2015" name="Int. J. Syst. Evol. Microbiol.">
        <title>Flavisolibacter ginsenosidimutans sp. nov., with ginsenoside-converting activity isolated from soil used for cultivating ginseng.</title>
        <authorList>
            <person name="Zhao Y."/>
            <person name="Liu Q."/>
            <person name="Kang M.S."/>
            <person name="Jin F."/>
            <person name="Yu H."/>
            <person name="Im W.T."/>
        </authorList>
    </citation>
    <scope>NUCLEOTIDE SEQUENCE [LARGE SCALE GENOMIC DNA]</scope>
    <source>
        <strain evidence="1 2">Gsoil 636</strain>
    </source>
</reference>
<gene>
    <name evidence="1" type="ORF">FSB75_07685</name>
</gene>